<dbReference type="AlphaFoldDB" id="A0A5B0MES3"/>
<protein>
    <recommendedName>
        <fullName evidence="5">Secreted protein</fullName>
    </recommendedName>
</protein>
<evidence type="ECO:0008006" key="5">
    <source>
        <dbReference type="Google" id="ProtNLM"/>
    </source>
</evidence>
<dbReference type="EMBL" id="VSWC01000157">
    <property type="protein sequence ID" value="KAA1074606.1"/>
    <property type="molecule type" value="Genomic_DNA"/>
</dbReference>
<name>A0A5B0MES3_PUCGR</name>
<dbReference type="Proteomes" id="UP000324748">
    <property type="component" value="Unassembled WGS sequence"/>
</dbReference>
<gene>
    <name evidence="3" type="ORF">PGT21_013214</name>
</gene>
<organism evidence="3 4">
    <name type="scientific">Puccinia graminis f. sp. tritici</name>
    <dbReference type="NCBI Taxonomy" id="56615"/>
    <lineage>
        <taxon>Eukaryota</taxon>
        <taxon>Fungi</taxon>
        <taxon>Dikarya</taxon>
        <taxon>Basidiomycota</taxon>
        <taxon>Pucciniomycotina</taxon>
        <taxon>Pucciniomycetes</taxon>
        <taxon>Pucciniales</taxon>
        <taxon>Pucciniaceae</taxon>
        <taxon>Puccinia</taxon>
    </lineage>
</organism>
<evidence type="ECO:0000313" key="4">
    <source>
        <dbReference type="Proteomes" id="UP000324748"/>
    </source>
</evidence>
<keyword evidence="4" id="KW-1185">Reference proteome</keyword>
<feature type="compositionally biased region" description="Polar residues" evidence="1">
    <location>
        <begin position="30"/>
        <end position="41"/>
    </location>
</feature>
<proteinExistence type="predicted"/>
<accession>A0A5B0MES3</accession>
<keyword evidence="2" id="KW-0732">Signal</keyword>
<feature type="chain" id="PRO_5022741967" description="Secreted protein" evidence="2">
    <location>
        <begin position="20"/>
        <end position="105"/>
    </location>
</feature>
<comment type="caution">
    <text evidence="3">The sequence shown here is derived from an EMBL/GenBank/DDBJ whole genome shotgun (WGS) entry which is preliminary data.</text>
</comment>
<feature type="signal peptide" evidence="2">
    <location>
        <begin position="1"/>
        <end position="19"/>
    </location>
</feature>
<evidence type="ECO:0000256" key="2">
    <source>
        <dbReference type="SAM" id="SignalP"/>
    </source>
</evidence>
<evidence type="ECO:0000256" key="1">
    <source>
        <dbReference type="SAM" id="MobiDB-lite"/>
    </source>
</evidence>
<reference evidence="3 4" key="1">
    <citation type="submission" date="2019-05" db="EMBL/GenBank/DDBJ databases">
        <title>Emergence of the Ug99 lineage of the wheat stem rust pathogen through somatic hybridization.</title>
        <authorList>
            <person name="Li F."/>
            <person name="Upadhyaya N.M."/>
            <person name="Sperschneider J."/>
            <person name="Matny O."/>
            <person name="Nguyen-Phuc H."/>
            <person name="Mago R."/>
            <person name="Raley C."/>
            <person name="Miller M.E."/>
            <person name="Silverstein K.A.T."/>
            <person name="Henningsen E."/>
            <person name="Hirsch C.D."/>
            <person name="Visser B."/>
            <person name="Pretorius Z.A."/>
            <person name="Steffenson B.J."/>
            <person name="Schwessinger B."/>
            <person name="Dodds P.N."/>
            <person name="Figueroa M."/>
        </authorList>
    </citation>
    <scope>NUCLEOTIDE SEQUENCE [LARGE SCALE GENOMIC DNA]</scope>
    <source>
        <strain evidence="3">21-0</strain>
    </source>
</reference>
<feature type="region of interest" description="Disordered" evidence="1">
    <location>
        <begin position="30"/>
        <end position="49"/>
    </location>
</feature>
<sequence>MRLLLICVTLVTRLTLIFQKTLHTRCTYPSQNANPTSSEHPITQDDNRFPTSCPISTNYPNHIHSLTLIFTAFPNQTRSQTTTSQQEINTIPAQIIRHATTAATP</sequence>
<evidence type="ECO:0000313" key="3">
    <source>
        <dbReference type="EMBL" id="KAA1074606.1"/>
    </source>
</evidence>